<name>A0A1G2DF41_9BACT</name>
<dbReference type="EMBL" id="MHLO01000033">
    <property type="protein sequence ID" value="OGZ11490.1"/>
    <property type="molecule type" value="Genomic_DNA"/>
</dbReference>
<evidence type="ECO:0000313" key="3">
    <source>
        <dbReference type="Proteomes" id="UP000178636"/>
    </source>
</evidence>
<dbReference type="PROSITE" id="PS51257">
    <property type="entry name" value="PROKAR_LIPOPROTEIN"/>
    <property type="match status" value="1"/>
</dbReference>
<protein>
    <recommendedName>
        <fullName evidence="4">Lipoprotein</fullName>
    </recommendedName>
</protein>
<proteinExistence type="predicted"/>
<reference evidence="2 3" key="1">
    <citation type="journal article" date="2016" name="Nat. Commun.">
        <title>Thousands of microbial genomes shed light on interconnected biogeochemical processes in an aquifer system.</title>
        <authorList>
            <person name="Anantharaman K."/>
            <person name="Brown C.T."/>
            <person name="Hug L.A."/>
            <person name="Sharon I."/>
            <person name="Castelle C.J."/>
            <person name="Probst A.J."/>
            <person name="Thomas B.C."/>
            <person name="Singh A."/>
            <person name="Wilkins M.J."/>
            <person name="Karaoz U."/>
            <person name="Brodie E.L."/>
            <person name="Williams K.H."/>
            <person name="Hubbard S.S."/>
            <person name="Banfield J.F."/>
        </authorList>
    </citation>
    <scope>NUCLEOTIDE SEQUENCE [LARGE SCALE GENOMIC DNA]</scope>
</reference>
<dbReference type="Proteomes" id="UP000178636">
    <property type="component" value="Unassembled WGS sequence"/>
</dbReference>
<evidence type="ECO:0008006" key="4">
    <source>
        <dbReference type="Google" id="ProtNLM"/>
    </source>
</evidence>
<feature type="chain" id="PRO_5009582555" description="Lipoprotein" evidence="1">
    <location>
        <begin position="27"/>
        <end position="186"/>
    </location>
</feature>
<dbReference type="STRING" id="1798664.A3C93_01065"/>
<keyword evidence="1" id="KW-0732">Signal</keyword>
<accession>A0A1G2DF41</accession>
<evidence type="ECO:0000256" key="1">
    <source>
        <dbReference type="SAM" id="SignalP"/>
    </source>
</evidence>
<feature type="signal peptide" evidence="1">
    <location>
        <begin position="1"/>
        <end position="26"/>
    </location>
</feature>
<comment type="caution">
    <text evidence="2">The sequence shown here is derived from an EMBL/GenBank/DDBJ whole genome shotgun (WGS) entry which is preliminary data.</text>
</comment>
<evidence type="ECO:0000313" key="2">
    <source>
        <dbReference type="EMBL" id="OGZ11490.1"/>
    </source>
</evidence>
<sequence>MKNVLNALLVLVLAGFFGGCTQSTQSASENTLAAFEGTYVGFSPTDESAVRMGEMEITIKGQEISMRMATGHRIQEEKMSTVEFVPMTAQEVKELFREGSKYPERTTGFKGTTGLPKFLFFRDPAENETGLIVKLGEMSEILGPTMLFSPAQVKRGDYEKALQNIEKQAGKGVLPRLRNGGKAEKK</sequence>
<gene>
    <name evidence="2" type="ORF">A3C93_01065</name>
</gene>
<organism evidence="2 3">
    <name type="scientific">Candidatus Lloydbacteria bacterium RIFCSPHIGHO2_02_FULL_54_17</name>
    <dbReference type="NCBI Taxonomy" id="1798664"/>
    <lineage>
        <taxon>Bacteria</taxon>
        <taxon>Candidatus Lloydiibacteriota</taxon>
    </lineage>
</organism>
<dbReference type="AlphaFoldDB" id="A0A1G2DF41"/>